<evidence type="ECO:0000259" key="11">
    <source>
        <dbReference type="PROSITE" id="PS51918"/>
    </source>
</evidence>
<evidence type="ECO:0000256" key="6">
    <source>
        <dbReference type="ARBA" id="ARBA00023004"/>
    </source>
</evidence>
<comment type="subcellular location">
    <subcellularLocation>
        <location evidence="9">Cytoplasm</location>
    </subcellularLocation>
</comment>
<dbReference type="PIRSF" id="PIRSF005963">
    <property type="entry name" value="Lipoyl_synth"/>
    <property type="match status" value="1"/>
</dbReference>
<dbReference type="GO" id="GO:0051539">
    <property type="term" value="F:4 iron, 4 sulfur cluster binding"/>
    <property type="evidence" value="ECO:0007669"/>
    <property type="project" value="UniProtKB-UniRule"/>
</dbReference>
<feature type="region of interest" description="Disordered" evidence="10">
    <location>
        <begin position="1"/>
        <end position="37"/>
    </location>
</feature>
<dbReference type="Gene3D" id="3.20.20.70">
    <property type="entry name" value="Aldolase class I"/>
    <property type="match status" value="1"/>
</dbReference>
<comment type="caution">
    <text evidence="12">The sequence shown here is derived from an EMBL/GenBank/DDBJ whole genome shotgun (WGS) entry which is preliminary data.</text>
</comment>
<comment type="pathway">
    <text evidence="9">Protein modification; protein lipoylation via endogenous pathway; protein N(6)-(lipoyl)lysine from octanoyl-[acyl-carrier-protein]: step 2/2.</text>
</comment>
<dbReference type="SMART" id="SM00729">
    <property type="entry name" value="Elp3"/>
    <property type="match status" value="1"/>
</dbReference>
<dbReference type="GO" id="GO:0046872">
    <property type="term" value="F:metal ion binding"/>
    <property type="evidence" value="ECO:0007669"/>
    <property type="project" value="UniProtKB-KW"/>
</dbReference>
<dbReference type="NCBIfam" id="NF004019">
    <property type="entry name" value="PRK05481.1"/>
    <property type="match status" value="1"/>
</dbReference>
<dbReference type="AlphaFoldDB" id="A0A930H223"/>
<evidence type="ECO:0000313" key="12">
    <source>
        <dbReference type="EMBL" id="MBF1305331.1"/>
    </source>
</evidence>
<dbReference type="GO" id="GO:0009249">
    <property type="term" value="P:protein lipoylation"/>
    <property type="evidence" value="ECO:0007669"/>
    <property type="project" value="UniProtKB-UniRule"/>
</dbReference>
<sequence length="319" mass="35960">MEKTLERAPEAERQQEKSGNPDYSRGSEAKPNSLGKKPDWLKVRYNQEATEEVAALMKDLRLNTVCKEANCPNMGECYRKHTATFMILGSVCTRNCRFCNVSCGRPEAVDEEEPMNVAKAAKQLHLKHVVLTCSTRDDLEDGGALQFAKTIRAIRELCPGTTIETLISDMKGRTESLDIVLEAKPEVLNHNVETVKELQKAVRPQAAYERSLGVLRYCKQHSPDIRVKTGFMVGLGETEEQIDRLMDDVLETGCDILTIGQYLQPTKEHYPLARYATPEDFARYKKNALLKGFHHVASAPLARSSYRAWEALEDVHGLY</sequence>
<feature type="binding site" evidence="9">
    <location>
        <position position="96"/>
    </location>
    <ligand>
        <name>[4Fe-4S] cluster</name>
        <dbReference type="ChEBI" id="CHEBI:49883"/>
        <label>2</label>
        <note>4Fe-4S-S-AdoMet</note>
    </ligand>
</feature>
<dbReference type="SUPFAM" id="SSF102114">
    <property type="entry name" value="Radical SAM enzymes"/>
    <property type="match status" value="1"/>
</dbReference>
<comment type="cofactor">
    <cofactor evidence="9">
        <name>[4Fe-4S] cluster</name>
        <dbReference type="ChEBI" id="CHEBI:49883"/>
    </cofactor>
    <text evidence="9">Binds 2 [4Fe-4S] clusters per subunit. One cluster is coordinated with 3 cysteines and an exchangeable S-adenosyl-L-methionine.</text>
</comment>
<dbReference type="InterPro" id="IPR058240">
    <property type="entry name" value="rSAM_sf"/>
</dbReference>
<reference evidence="12" key="1">
    <citation type="submission" date="2020-04" db="EMBL/GenBank/DDBJ databases">
        <title>Deep metagenomics examines the oral microbiome during advanced dental caries in children, revealing novel taxa and co-occurrences with host molecules.</title>
        <authorList>
            <person name="Baker J.L."/>
            <person name="Morton J.T."/>
            <person name="Dinis M."/>
            <person name="Alvarez R."/>
            <person name="Tran N.C."/>
            <person name="Knight R."/>
            <person name="Edlund A."/>
        </authorList>
    </citation>
    <scope>NUCLEOTIDE SEQUENCE</scope>
    <source>
        <strain evidence="12">JCVI_48_bin.5</strain>
    </source>
</reference>
<dbReference type="InterPro" id="IPR003698">
    <property type="entry name" value="Lipoyl_synth"/>
</dbReference>
<dbReference type="EMBL" id="JABZRB010000145">
    <property type="protein sequence ID" value="MBF1305331.1"/>
    <property type="molecule type" value="Genomic_DNA"/>
</dbReference>
<dbReference type="InterPro" id="IPR007197">
    <property type="entry name" value="rSAM"/>
</dbReference>
<feature type="compositionally biased region" description="Basic and acidic residues" evidence="10">
    <location>
        <begin position="1"/>
        <end position="16"/>
    </location>
</feature>
<feature type="binding site" evidence="9">
    <location>
        <position position="77"/>
    </location>
    <ligand>
        <name>[4Fe-4S] cluster</name>
        <dbReference type="ChEBI" id="CHEBI:49883"/>
        <label>1</label>
    </ligand>
</feature>
<dbReference type="PROSITE" id="PS51918">
    <property type="entry name" value="RADICAL_SAM"/>
    <property type="match status" value="1"/>
</dbReference>
<keyword evidence="2 9" id="KW-0963">Cytoplasm</keyword>
<comment type="similarity">
    <text evidence="9">Belongs to the radical SAM superfamily. Lipoyl synthase family.</text>
</comment>
<evidence type="ECO:0000256" key="10">
    <source>
        <dbReference type="SAM" id="MobiDB-lite"/>
    </source>
</evidence>
<dbReference type="GO" id="GO:0016992">
    <property type="term" value="F:lipoate synthase activity"/>
    <property type="evidence" value="ECO:0007669"/>
    <property type="project" value="UniProtKB-UniRule"/>
</dbReference>
<keyword evidence="1 9" id="KW-0004">4Fe-4S</keyword>
<evidence type="ECO:0000256" key="7">
    <source>
        <dbReference type="ARBA" id="ARBA00023014"/>
    </source>
</evidence>
<dbReference type="CDD" id="cd01335">
    <property type="entry name" value="Radical_SAM"/>
    <property type="match status" value="1"/>
</dbReference>
<comment type="catalytic activity">
    <reaction evidence="8 9">
        <text>[[Fe-S] cluster scaffold protein carrying a second [4Fe-4S](2+) cluster] + N(6)-octanoyl-L-lysyl-[protein] + 2 oxidized [2Fe-2S]-[ferredoxin] + 2 S-adenosyl-L-methionine + 4 H(+) = [[Fe-S] cluster scaffold protein] + N(6)-[(R)-dihydrolipoyl]-L-lysyl-[protein] + 4 Fe(3+) + 2 hydrogen sulfide + 2 5'-deoxyadenosine + 2 L-methionine + 2 reduced [2Fe-2S]-[ferredoxin]</text>
        <dbReference type="Rhea" id="RHEA:16585"/>
        <dbReference type="Rhea" id="RHEA-COMP:9928"/>
        <dbReference type="Rhea" id="RHEA-COMP:10000"/>
        <dbReference type="Rhea" id="RHEA-COMP:10001"/>
        <dbReference type="Rhea" id="RHEA-COMP:10475"/>
        <dbReference type="Rhea" id="RHEA-COMP:14568"/>
        <dbReference type="Rhea" id="RHEA-COMP:14569"/>
        <dbReference type="ChEBI" id="CHEBI:15378"/>
        <dbReference type="ChEBI" id="CHEBI:17319"/>
        <dbReference type="ChEBI" id="CHEBI:29034"/>
        <dbReference type="ChEBI" id="CHEBI:29919"/>
        <dbReference type="ChEBI" id="CHEBI:33722"/>
        <dbReference type="ChEBI" id="CHEBI:33737"/>
        <dbReference type="ChEBI" id="CHEBI:33738"/>
        <dbReference type="ChEBI" id="CHEBI:57844"/>
        <dbReference type="ChEBI" id="CHEBI:59789"/>
        <dbReference type="ChEBI" id="CHEBI:78809"/>
        <dbReference type="ChEBI" id="CHEBI:83100"/>
        <dbReference type="EC" id="2.8.1.8"/>
    </reaction>
</comment>
<evidence type="ECO:0000256" key="3">
    <source>
        <dbReference type="ARBA" id="ARBA00022679"/>
    </source>
</evidence>
<dbReference type="PANTHER" id="PTHR10949:SF0">
    <property type="entry name" value="LIPOYL SYNTHASE, MITOCHONDRIAL"/>
    <property type="match status" value="1"/>
</dbReference>
<evidence type="ECO:0000256" key="4">
    <source>
        <dbReference type="ARBA" id="ARBA00022691"/>
    </source>
</evidence>
<gene>
    <name evidence="9 12" type="primary">lipA</name>
    <name evidence="12" type="ORF">HXM91_05700</name>
</gene>
<feature type="binding site" evidence="9">
    <location>
        <position position="305"/>
    </location>
    <ligand>
        <name>[4Fe-4S] cluster</name>
        <dbReference type="ChEBI" id="CHEBI:49883"/>
        <label>1</label>
    </ligand>
</feature>
<evidence type="ECO:0000256" key="8">
    <source>
        <dbReference type="ARBA" id="ARBA00047326"/>
    </source>
</evidence>
<feature type="binding site" evidence="9">
    <location>
        <position position="71"/>
    </location>
    <ligand>
        <name>[4Fe-4S] cluster</name>
        <dbReference type="ChEBI" id="CHEBI:49883"/>
        <label>1</label>
    </ligand>
</feature>
<dbReference type="Proteomes" id="UP000780721">
    <property type="component" value="Unassembled WGS sequence"/>
</dbReference>
<dbReference type="FunFam" id="3.20.20.70:FF:000040">
    <property type="entry name" value="Lipoyl synthase"/>
    <property type="match status" value="1"/>
</dbReference>
<dbReference type="NCBIfam" id="NF009544">
    <property type="entry name" value="PRK12928.1"/>
    <property type="match status" value="1"/>
</dbReference>
<proteinExistence type="inferred from homology"/>
<feature type="binding site" evidence="9">
    <location>
        <position position="66"/>
    </location>
    <ligand>
        <name>[4Fe-4S] cluster</name>
        <dbReference type="ChEBI" id="CHEBI:49883"/>
        <label>1</label>
    </ligand>
</feature>
<dbReference type="PANTHER" id="PTHR10949">
    <property type="entry name" value="LIPOYL SYNTHASE"/>
    <property type="match status" value="1"/>
</dbReference>
<feature type="binding site" evidence="9">
    <location>
        <position position="99"/>
    </location>
    <ligand>
        <name>[4Fe-4S] cluster</name>
        <dbReference type="ChEBI" id="CHEBI:49883"/>
        <label>2</label>
        <note>4Fe-4S-S-AdoMet</note>
    </ligand>
</feature>
<dbReference type="SFLD" id="SFLDG01058">
    <property type="entry name" value="lipoyl_synthase_like"/>
    <property type="match status" value="1"/>
</dbReference>
<protein>
    <recommendedName>
        <fullName evidence="9">Lipoyl synthase</fullName>
        <ecNumber evidence="9">2.8.1.8</ecNumber>
    </recommendedName>
    <alternativeName>
        <fullName evidence="9">Lip-syn</fullName>
        <shortName evidence="9">LS</shortName>
    </alternativeName>
    <alternativeName>
        <fullName evidence="9">Lipoate synthase</fullName>
    </alternativeName>
    <alternativeName>
        <fullName evidence="9">Lipoic acid synthase</fullName>
    </alternativeName>
    <alternativeName>
        <fullName evidence="9">Sulfur insertion protein LipA</fullName>
    </alternativeName>
</protein>
<keyword evidence="6 9" id="KW-0408">Iron</keyword>
<name>A0A930H223_9FIRM</name>
<organism evidence="12 13">
    <name type="scientific">Oribacterium sinus</name>
    <dbReference type="NCBI Taxonomy" id="237576"/>
    <lineage>
        <taxon>Bacteria</taxon>
        <taxon>Bacillati</taxon>
        <taxon>Bacillota</taxon>
        <taxon>Clostridia</taxon>
        <taxon>Lachnospirales</taxon>
        <taxon>Lachnospiraceae</taxon>
        <taxon>Oribacterium</taxon>
    </lineage>
</organism>
<feature type="binding site" evidence="9">
    <location>
        <position position="92"/>
    </location>
    <ligand>
        <name>[4Fe-4S] cluster</name>
        <dbReference type="ChEBI" id="CHEBI:49883"/>
        <label>2</label>
        <note>4Fe-4S-S-AdoMet</note>
    </ligand>
</feature>
<keyword evidence="5 9" id="KW-0479">Metal-binding</keyword>
<dbReference type="HAMAP" id="MF_00206">
    <property type="entry name" value="Lipoyl_synth"/>
    <property type="match status" value="1"/>
</dbReference>
<keyword evidence="7 9" id="KW-0411">Iron-sulfur</keyword>
<evidence type="ECO:0000256" key="9">
    <source>
        <dbReference type="HAMAP-Rule" id="MF_00206"/>
    </source>
</evidence>
<dbReference type="InterPro" id="IPR006638">
    <property type="entry name" value="Elp3/MiaA/NifB-like_rSAM"/>
</dbReference>
<feature type="domain" description="Radical SAM core" evidence="11">
    <location>
        <begin position="78"/>
        <end position="294"/>
    </location>
</feature>
<dbReference type="SFLD" id="SFLDF00271">
    <property type="entry name" value="lipoyl_synthase"/>
    <property type="match status" value="1"/>
</dbReference>
<dbReference type="SFLD" id="SFLDS00029">
    <property type="entry name" value="Radical_SAM"/>
    <property type="match status" value="1"/>
</dbReference>
<evidence type="ECO:0000313" key="13">
    <source>
        <dbReference type="Proteomes" id="UP000780721"/>
    </source>
</evidence>
<dbReference type="InterPro" id="IPR013785">
    <property type="entry name" value="Aldolase_TIM"/>
</dbReference>
<keyword evidence="4 9" id="KW-0949">S-adenosyl-L-methionine</keyword>
<accession>A0A930H223</accession>
<keyword evidence="3 9" id="KW-0808">Transferase</keyword>
<comment type="function">
    <text evidence="9">Catalyzes the radical-mediated insertion of two sulfur atoms into the C-6 and C-8 positions of the octanoyl moiety bound to the lipoyl domains of lipoate-dependent enzymes, thereby converting the octanoylated domains into lipoylated derivatives.</text>
</comment>
<dbReference type="GO" id="GO:0005737">
    <property type="term" value="C:cytoplasm"/>
    <property type="evidence" value="ECO:0007669"/>
    <property type="project" value="UniProtKB-SubCell"/>
</dbReference>
<dbReference type="EC" id="2.8.1.8" evidence="9"/>
<evidence type="ECO:0000256" key="2">
    <source>
        <dbReference type="ARBA" id="ARBA00022490"/>
    </source>
</evidence>
<dbReference type="NCBIfam" id="TIGR00510">
    <property type="entry name" value="lipA"/>
    <property type="match status" value="1"/>
</dbReference>
<dbReference type="Pfam" id="PF04055">
    <property type="entry name" value="Radical_SAM"/>
    <property type="match status" value="1"/>
</dbReference>
<evidence type="ECO:0000256" key="5">
    <source>
        <dbReference type="ARBA" id="ARBA00022723"/>
    </source>
</evidence>
<evidence type="ECO:0000256" key="1">
    <source>
        <dbReference type="ARBA" id="ARBA00022485"/>
    </source>
</evidence>